<dbReference type="Proteomes" id="UP000199561">
    <property type="component" value="Unassembled WGS sequence"/>
</dbReference>
<dbReference type="RefSeq" id="WP_090668795.1">
    <property type="nucleotide sequence ID" value="NZ_CAJNAP010000006.1"/>
</dbReference>
<dbReference type="SUPFAM" id="SSF52540">
    <property type="entry name" value="P-loop containing nucleoside triphosphate hydrolases"/>
    <property type="match status" value="1"/>
</dbReference>
<dbReference type="Gene3D" id="1.10.8.60">
    <property type="match status" value="1"/>
</dbReference>
<dbReference type="InterPro" id="IPR017788">
    <property type="entry name" value="Hda"/>
</dbReference>
<reference evidence="4 5" key="1">
    <citation type="submission" date="2016-10" db="EMBL/GenBank/DDBJ databases">
        <authorList>
            <person name="de Groot N.N."/>
        </authorList>
    </citation>
    <scope>NUCLEOTIDE SEQUENCE [LARGE SCALE GENOMIC DNA]</scope>
    <source>
        <strain evidence="4 5">Nm146</strain>
    </source>
</reference>
<dbReference type="PANTHER" id="PTHR30050">
    <property type="entry name" value="CHROMOSOMAL REPLICATION INITIATOR PROTEIN DNAA"/>
    <property type="match status" value="1"/>
</dbReference>
<evidence type="ECO:0000313" key="4">
    <source>
        <dbReference type="EMBL" id="SFM36049.1"/>
    </source>
</evidence>
<dbReference type="EMBL" id="CAJNAP010000006">
    <property type="protein sequence ID" value="CAE6496212.1"/>
    <property type="molecule type" value="Genomic_DNA"/>
</dbReference>
<dbReference type="InterPro" id="IPR013317">
    <property type="entry name" value="DnaA_dom"/>
</dbReference>
<evidence type="ECO:0000313" key="5">
    <source>
        <dbReference type="Proteomes" id="UP000199561"/>
    </source>
</evidence>
<dbReference type="PANTHER" id="PTHR30050:SF5">
    <property type="entry name" value="DNAA REGULATORY INACTIVATOR HDA"/>
    <property type="match status" value="1"/>
</dbReference>
<dbReference type="Pfam" id="PF00308">
    <property type="entry name" value="Bac_DnaA"/>
    <property type="match status" value="1"/>
</dbReference>
<dbReference type="NCBIfam" id="TIGR03420">
    <property type="entry name" value="DnaA_homol_Hda"/>
    <property type="match status" value="1"/>
</dbReference>
<dbReference type="AlphaFoldDB" id="A0A1I4Q7K4"/>
<dbReference type="GO" id="GO:0032297">
    <property type="term" value="P:negative regulation of DNA-templated DNA replication initiation"/>
    <property type="evidence" value="ECO:0007669"/>
    <property type="project" value="InterPro"/>
</dbReference>
<protein>
    <submittedName>
        <fullName evidence="4">Regulatory inactivation of DnaA Hda protein</fullName>
    </submittedName>
</protein>
<name>A0A1I4Q7K4_9PROT</name>
<evidence type="ECO:0000313" key="3">
    <source>
        <dbReference type="EMBL" id="CAE6496212.1"/>
    </source>
</evidence>
<accession>A0A1I4Q7K4</accession>
<keyword evidence="5" id="KW-1185">Reference proteome</keyword>
<organism evidence="4 5">
    <name type="scientific">Nitrosomonas nitrosa</name>
    <dbReference type="NCBI Taxonomy" id="52442"/>
    <lineage>
        <taxon>Bacteria</taxon>
        <taxon>Pseudomonadati</taxon>
        <taxon>Pseudomonadota</taxon>
        <taxon>Betaproteobacteria</taxon>
        <taxon>Nitrosomonadales</taxon>
        <taxon>Nitrosomonadaceae</taxon>
        <taxon>Nitrosomonas</taxon>
    </lineage>
</organism>
<evidence type="ECO:0000259" key="1">
    <source>
        <dbReference type="Pfam" id="PF00308"/>
    </source>
</evidence>
<dbReference type="GO" id="GO:0006270">
    <property type="term" value="P:DNA replication initiation"/>
    <property type="evidence" value="ECO:0007669"/>
    <property type="project" value="TreeGrafter"/>
</dbReference>
<reference evidence="3" key="2">
    <citation type="submission" date="2021-02" db="EMBL/GenBank/DDBJ databases">
        <authorList>
            <person name="Han P."/>
        </authorList>
    </citation>
    <scope>NUCLEOTIDE SEQUENCE</scope>
    <source>
        <strain evidence="3">Nitrosomonas nitrosa 18-3D</strain>
    </source>
</reference>
<dbReference type="EMBL" id="FOUF01000014">
    <property type="protein sequence ID" value="SFM36049.1"/>
    <property type="molecule type" value="Genomic_DNA"/>
</dbReference>
<dbReference type="Pfam" id="PF22688">
    <property type="entry name" value="Hda_lid"/>
    <property type="match status" value="1"/>
</dbReference>
<sequence length="226" mass="25897">MKQLLLDLASPHFPTLQNFVPGRNVELLQLLRDALTQQNFERFIYVWGNVGCGKSHLLQAMVEAFKQQQCKAIYISCEMDSDFPVDASAIDCIAVDNIERLGEIAQIKLFNLYNQVREVDGTLFLASGNTLPGQLLLRQDLVTRLSWGLVYQVHELTDEEKREAIKCHAISCGFELPQVICDYLLRHEQRDLPSLIKIIDALDRYSLTRQRQITLPLLRELLQDAL</sequence>
<dbReference type="Proteomes" id="UP000601736">
    <property type="component" value="Unassembled WGS sequence"/>
</dbReference>
<evidence type="ECO:0000259" key="2">
    <source>
        <dbReference type="Pfam" id="PF22688"/>
    </source>
</evidence>
<dbReference type="STRING" id="52442.SAMN05421880_11411"/>
<proteinExistence type="predicted"/>
<dbReference type="Gene3D" id="3.40.50.300">
    <property type="entry name" value="P-loop containing nucleotide triphosphate hydrolases"/>
    <property type="match status" value="1"/>
</dbReference>
<dbReference type="InterPro" id="IPR055199">
    <property type="entry name" value="Hda_lid"/>
</dbReference>
<dbReference type="InterPro" id="IPR027417">
    <property type="entry name" value="P-loop_NTPase"/>
</dbReference>
<gene>
    <name evidence="3" type="ORF">NMYAN_140094</name>
    <name evidence="4" type="ORF">SAMN05421880_11411</name>
</gene>
<dbReference type="GO" id="GO:0003688">
    <property type="term" value="F:DNA replication origin binding"/>
    <property type="evidence" value="ECO:0007669"/>
    <property type="project" value="TreeGrafter"/>
</dbReference>
<feature type="domain" description="Chromosomal replication initiator protein DnaA ATPAse" evidence="1">
    <location>
        <begin position="15"/>
        <end position="151"/>
    </location>
</feature>
<feature type="domain" description="Hda lid" evidence="2">
    <location>
        <begin position="158"/>
        <end position="222"/>
    </location>
</feature>
<dbReference type="GO" id="GO:0005886">
    <property type="term" value="C:plasma membrane"/>
    <property type="evidence" value="ECO:0007669"/>
    <property type="project" value="TreeGrafter"/>
</dbReference>